<dbReference type="FunFam" id="1.20.1250.20:FF:000090">
    <property type="entry name" value="MFS sugar transporter, putative"/>
    <property type="match status" value="1"/>
</dbReference>
<dbReference type="Pfam" id="PF00083">
    <property type="entry name" value="Sugar_tr"/>
    <property type="match status" value="1"/>
</dbReference>
<feature type="transmembrane region" description="Helical" evidence="8">
    <location>
        <begin position="396"/>
        <end position="422"/>
    </location>
</feature>
<dbReference type="PRINTS" id="PR00171">
    <property type="entry name" value="SUGRTRNSPORT"/>
</dbReference>
<feature type="transmembrane region" description="Helical" evidence="8">
    <location>
        <begin position="181"/>
        <end position="200"/>
    </location>
</feature>
<feature type="transmembrane region" description="Helical" evidence="8">
    <location>
        <begin position="339"/>
        <end position="356"/>
    </location>
</feature>
<dbReference type="InterPro" id="IPR020846">
    <property type="entry name" value="MFS_dom"/>
</dbReference>
<keyword evidence="5 8" id="KW-1133">Transmembrane helix</keyword>
<dbReference type="NCBIfam" id="TIGR00879">
    <property type="entry name" value="SP"/>
    <property type="match status" value="1"/>
</dbReference>
<evidence type="ECO:0000256" key="8">
    <source>
        <dbReference type="SAM" id="Phobius"/>
    </source>
</evidence>
<dbReference type="Proteomes" id="UP001149074">
    <property type="component" value="Unassembled WGS sequence"/>
</dbReference>
<dbReference type="PROSITE" id="PS50850">
    <property type="entry name" value="MFS"/>
    <property type="match status" value="1"/>
</dbReference>
<feature type="transmembrane region" description="Helical" evidence="8">
    <location>
        <begin position="212"/>
        <end position="229"/>
    </location>
</feature>
<reference evidence="10" key="1">
    <citation type="submission" date="2022-11" db="EMBL/GenBank/DDBJ databases">
        <authorList>
            <person name="Petersen C."/>
        </authorList>
    </citation>
    <scope>NUCLEOTIDE SEQUENCE</scope>
    <source>
        <strain evidence="10">IBT 30761</strain>
    </source>
</reference>
<evidence type="ECO:0000313" key="11">
    <source>
        <dbReference type="Proteomes" id="UP001149074"/>
    </source>
</evidence>
<dbReference type="GO" id="GO:0005351">
    <property type="term" value="F:carbohydrate:proton symporter activity"/>
    <property type="evidence" value="ECO:0007669"/>
    <property type="project" value="TreeGrafter"/>
</dbReference>
<dbReference type="RefSeq" id="XP_056474634.1">
    <property type="nucleotide sequence ID" value="XM_056618475.1"/>
</dbReference>
<dbReference type="InterPro" id="IPR036259">
    <property type="entry name" value="MFS_trans_sf"/>
</dbReference>
<keyword evidence="4 8" id="KW-0812">Transmembrane</keyword>
<feature type="transmembrane region" description="Helical" evidence="8">
    <location>
        <begin position="434"/>
        <end position="456"/>
    </location>
</feature>
<feature type="transmembrane region" description="Helical" evidence="8">
    <location>
        <begin position="363"/>
        <end position="384"/>
    </location>
</feature>
<dbReference type="InterPro" id="IPR003663">
    <property type="entry name" value="Sugar/inositol_transpt"/>
</dbReference>
<evidence type="ECO:0000256" key="5">
    <source>
        <dbReference type="ARBA" id="ARBA00022989"/>
    </source>
</evidence>
<comment type="subcellular location">
    <subcellularLocation>
        <location evidence="1">Membrane</location>
        <topology evidence="1">Multi-pass membrane protein</topology>
    </subcellularLocation>
</comment>
<comment type="caution">
    <text evidence="10">The sequence shown here is derived from an EMBL/GenBank/DDBJ whole genome shotgun (WGS) entry which is preliminary data.</text>
</comment>
<dbReference type="InterPro" id="IPR050360">
    <property type="entry name" value="MFS_Sugar_Transporters"/>
</dbReference>
<feature type="transmembrane region" description="Helical" evidence="8">
    <location>
        <begin position="298"/>
        <end position="319"/>
    </location>
</feature>
<dbReference type="OrthoDB" id="6612291at2759"/>
<protein>
    <recommendedName>
        <fullName evidence="9">Major facilitator superfamily (MFS) profile domain-containing protein</fullName>
    </recommendedName>
</protein>
<keyword evidence="6 8" id="KW-0472">Membrane</keyword>
<evidence type="ECO:0000313" key="10">
    <source>
        <dbReference type="EMBL" id="KAJ5098980.1"/>
    </source>
</evidence>
<feature type="transmembrane region" description="Helical" evidence="8">
    <location>
        <begin position="68"/>
        <end position="87"/>
    </location>
</feature>
<evidence type="ECO:0000259" key="9">
    <source>
        <dbReference type="PROSITE" id="PS50850"/>
    </source>
</evidence>
<evidence type="ECO:0000256" key="6">
    <source>
        <dbReference type="ARBA" id="ARBA00023136"/>
    </source>
</evidence>
<feature type="transmembrane region" description="Helical" evidence="8">
    <location>
        <begin position="462"/>
        <end position="483"/>
    </location>
</feature>
<reference evidence="10" key="2">
    <citation type="journal article" date="2023" name="IMA Fungus">
        <title>Comparative genomic study of the Penicillium genus elucidates a diverse pangenome and 15 lateral gene transfer events.</title>
        <authorList>
            <person name="Petersen C."/>
            <person name="Sorensen T."/>
            <person name="Nielsen M.R."/>
            <person name="Sondergaard T.E."/>
            <person name="Sorensen J.L."/>
            <person name="Fitzpatrick D.A."/>
            <person name="Frisvad J.C."/>
            <person name="Nielsen K.L."/>
        </authorList>
    </citation>
    <scope>NUCLEOTIDE SEQUENCE</scope>
    <source>
        <strain evidence="10">IBT 30761</strain>
    </source>
</reference>
<accession>A0A9W9FF82</accession>
<comment type="similarity">
    <text evidence="2 7">Belongs to the major facilitator superfamily. Sugar transporter (TC 2.A.1.1) family.</text>
</comment>
<evidence type="ECO:0000256" key="7">
    <source>
        <dbReference type="RuleBase" id="RU003346"/>
    </source>
</evidence>
<dbReference type="GO" id="GO:0016020">
    <property type="term" value="C:membrane"/>
    <property type="evidence" value="ECO:0007669"/>
    <property type="project" value="UniProtKB-SubCell"/>
</dbReference>
<evidence type="ECO:0000256" key="3">
    <source>
        <dbReference type="ARBA" id="ARBA00022448"/>
    </source>
</evidence>
<name>A0A9W9FF82_9EURO</name>
<feature type="transmembrane region" description="Helical" evidence="8">
    <location>
        <begin position="99"/>
        <end position="123"/>
    </location>
</feature>
<keyword evidence="3 7" id="KW-0813">Transport</keyword>
<dbReference type="AlphaFoldDB" id="A0A9W9FF82"/>
<dbReference type="EMBL" id="JAPQKI010000005">
    <property type="protein sequence ID" value="KAJ5098980.1"/>
    <property type="molecule type" value="Genomic_DNA"/>
</dbReference>
<dbReference type="SUPFAM" id="SSF103473">
    <property type="entry name" value="MFS general substrate transporter"/>
    <property type="match status" value="1"/>
</dbReference>
<proteinExistence type="inferred from homology"/>
<evidence type="ECO:0000256" key="1">
    <source>
        <dbReference type="ARBA" id="ARBA00004141"/>
    </source>
</evidence>
<evidence type="ECO:0000256" key="4">
    <source>
        <dbReference type="ARBA" id="ARBA00022692"/>
    </source>
</evidence>
<evidence type="ECO:0000256" key="2">
    <source>
        <dbReference type="ARBA" id="ARBA00010992"/>
    </source>
</evidence>
<feature type="transmembrane region" description="Helical" evidence="8">
    <location>
        <begin position="7"/>
        <end position="25"/>
    </location>
</feature>
<dbReference type="PANTHER" id="PTHR48022">
    <property type="entry name" value="PLASTIDIC GLUCOSE TRANSPORTER 4"/>
    <property type="match status" value="1"/>
</dbReference>
<gene>
    <name evidence="10" type="ORF">N7532_005981</name>
</gene>
<keyword evidence="11" id="KW-1185">Reference proteome</keyword>
<dbReference type="PANTHER" id="PTHR48022:SF37">
    <property type="entry name" value="MAJOR FACILITATOR SUPERFAMILY (MFS) PROFILE DOMAIN-CONTAINING PROTEIN-RELATED"/>
    <property type="match status" value="1"/>
</dbReference>
<organism evidence="10 11">
    <name type="scientific">Penicillium argentinense</name>
    <dbReference type="NCBI Taxonomy" id="1131581"/>
    <lineage>
        <taxon>Eukaryota</taxon>
        <taxon>Fungi</taxon>
        <taxon>Dikarya</taxon>
        <taxon>Ascomycota</taxon>
        <taxon>Pezizomycotina</taxon>
        <taxon>Eurotiomycetes</taxon>
        <taxon>Eurotiomycetidae</taxon>
        <taxon>Eurotiales</taxon>
        <taxon>Aspergillaceae</taxon>
        <taxon>Penicillium</taxon>
    </lineage>
</organism>
<dbReference type="InterPro" id="IPR005828">
    <property type="entry name" value="MFS_sugar_transport-like"/>
</dbReference>
<feature type="transmembrane region" description="Helical" evidence="8">
    <location>
        <begin position="143"/>
        <end position="161"/>
    </location>
</feature>
<dbReference type="GeneID" id="81357454"/>
<dbReference type="Gene3D" id="1.20.1250.20">
    <property type="entry name" value="MFS general substrate transporter like domains"/>
    <property type="match status" value="1"/>
</dbReference>
<feature type="domain" description="Major facilitator superfamily (MFS) profile" evidence="9">
    <location>
        <begin position="12"/>
        <end position="487"/>
    </location>
</feature>
<sequence length="535" mass="59851">MRLSPAWYQFLVGVFASLGSFLYGYDLGVIAEVIVCESFVEKFAANSTERFAPIASCYSVFKGSNGNSGLVVSLFTCGAFFGACFAGPAGDYLGRRRTISLGCLMFCLGGALQTAAKSLAYLYSGRFFAGFGYEKLLLKTRQTVGLTFNSVGFLTMVIPLYQAEICHPKIRGRVTALQQFMLGVGALCASWISYGTYVGFSPTNNAQWQLPLGLQVIPAVLLGLLITVFPESPRWLIDHNRSEEGLRTLAKLHAHGDETNAWVQAEYAQIQESITFEHEHEAKSYIELFTNRSSFRRLFLCCAIQASVQMTGVSAIQYYSVEIYSQIGIAGDETLRYQAINSIIALVAQFLCILFIDRLGRRWTLIGGNLGNCLTFIIATILLAKFPTSSTNTGAHWGFIIMTWLYNFSFSCTCGPLSWIIPAEVFDTRTRSKGVSIATGVSFAFNTMIGQVTPIAMEHIKYRYYFLFVICNFTNAVFFYCLLPETKKVPLEEMNYMFKNAPWFVPGTRKEEYTAHDLERKVEEQEVKLSTQHYE</sequence>